<keyword evidence="2" id="KW-0812">Transmembrane</keyword>
<reference evidence="3 4" key="1">
    <citation type="submission" date="2022-11" db="EMBL/GenBank/DDBJ databases">
        <title>Draft genome sequence of Saccharopolyspora sp. WRP15-2 isolated from rhizosphere soils of wild rice in Thailand.</title>
        <authorList>
            <person name="Duangmal K."/>
            <person name="Kammanee S."/>
            <person name="Muangham S."/>
        </authorList>
    </citation>
    <scope>NUCLEOTIDE SEQUENCE [LARGE SCALE GENOMIC DNA]</scope>
    <source>
        <strain evidence="3 4">WRP15-2</strain>
    </source>
</reference>
<proteinExistence type="predicted"/>
<evidence type="ECO:0000256" key="1">
    <source>
        <dbReference type="SAM" id="MobiDB-lite"/>
    </source>
</evidence>
<evidence type="ECO:0000313" key="3">
    <source>
        <dbReference type="EMBL" id="MDA3626596.1"/>
    </source>
</evidence>
<feature type="transmembrane region" description="Helical" evidence="2">
    <location>
        <begin position="166"/>
        <end position="187"/>
    </location>
</feature>
<dbReference type="RefSeq" id="WP_270949200.1">
    <property type="nucleotide sequence ID" value="NZ_JAQGLA010000017.1"/>
</dbReference>
<feature type="compositionally biased region" description="Pro residues" evidence="1">
    <location>
        <begin position="22"/>
        <end position="57"/>
    </location>
</feature>
<feature type="transmembrane region" description="Helical" evidence="2">
    <location>
        <begin position="61"/>
        <end position="80"/>
    </location>
</feature>
<feature type="region of interest" description="Disordered" evidence="1">
    <location>
        <begin position="1"/>
        <end position="57"/>
    </location>
</feature>
<keyword evidence="2" id="KW-0472">Membrane</keyword>
<comment type="caution">
    <text evidence="3">The sequence shown here is derived from an EMBL/GenBank/DDBJ whole genome shotgun (WGS) entry which is preliminary data.</text>
</comment>
<gene>
    <name evidence="3" type="ORF">OU415_14205</name>
</gene>
<sequence length="230" mass="24167">MTHGGPGPGYPQQQPGWQPGQQPHPPQQYPVPPGYPQQGQPPYPVQPPPPQQEPPLTLPGWGAIPAVLGVLLAVLGLFAFKWAGDAAFGDVSAAVREAARNATDLTASDRWVKVYLGQGVFIALALAAIPPALWSLGTLRSRESIKSRGGLTKKSLSEGRTGPTRIMLSAIAGLCLLYHVVTLLIMTDGGRHLGSLGPGPWLLVVGTALSVAGAAIGPRVPPRHPGWRPR</sequence>
<dbReference type="Proteomes" id="UP001210380">
    <property type="component" value="Unassembled WGS sequence"/>
</dbReference>
<dbReference type="EMBL" id="JAQGLA010000017">
    <property type="protein sequence ID" value="MDA3626596.1"/>
    <property type="molecule type" value="Genomic_DNA"/>
</dbReference>
<feature type="transmembrane region" description="Helical" evidence="2">
    <location>
        <begin position="199"/>
        <end position="220"/>
    </location>
</feature>
<name>A0ABT4UZI3_9PSEU</name>
<keyword evidence="4" id="KW-1185">Reference proteome</keyword>
<feature type="compositionally biased region" description="Low complexity" evidence="1">
    <location>
        <begin position="10"/>
        <end position="21"/>
    </location>
</feature>
<accession>A0ABT4UZI3</accession>
<protein>
    <submittedName>
        <fullName evidence="3">Uncharacterized protein</fullName>
    </submittedName>
</protein>
<feature type="transmembrane region" description="Helical" evidence="2">
    <location>
        <begin position="115"/>
        <end position="136"/>
    </location>
</feature>
<keyword evidence="2" id="KW-1133">Transmembrane helix</keyword>
<evidence type="ECO:0000313" key="4">
    <source>
        <dbReference type="Proteomes" id="UP001210380"/>
    </source>
</evidence>
<evidence type="ECO:0000256" key="2">
    <source>
        <dbReference type="SAM" id="Phobius"/>
    </source>
</evidence>
<organism evidence="3 4">
    <name type="scientific">Saccharopolyspora oryzae</name>
    <dbReference type="NCBI Taxonomy" id="2997343"/>
    <lineage>
        <taxon>Bacteria</taxon>
        <taxon>Bacillati</taxon>
        <taxon>Actinomycetota</taxon>
        <taxon>Actinomycetes</taxon>
        <taxon>Pseudonocardiales</taxon>
        <taxon>Pseudonocardiaceae</taxon>
        <taxon>Saccharopolyspora</taxon>
    </lineage>
</organism>